<evidence type="ECO:0000313" key="1">
    <source>
        <dbReference type="EMBL" id="AYP68152.1"/>
    </source>
</evidence>
<gene>
    <name evidence="1" type="ORF">vBBcoS136_00020</name>
</gene>
<accession>A0A3G3BV87</accession>
<evidence type="ECO:0000313" key="2">
    <source>
        <dbReference type="Proteomes" id="UP000274199"/>
    </source>
</evidence>
<dbReference type="Proteomes" id="UP000274199">
    <property type="component" value="Segment"/>
</dbReference>
<name>A0A3G3BV87_9CAUD</name>
<reference evidence="1 2" key="1">
    <citation type="submission" date="2018-09" db="EMBL/GenBank/DDBJ databases">
        <title>Comparative Genomic Analysis of Eight Novel Haloalkaliphilic Bacteriophages from Lake Elmenteita, Kenya.</title>
        <authorList>
            <person name="Akhwale J.K."/>
        </authorList>
    </citation>
    <scope>NUCLEOTIDE SEQUENCE [LARGE SCALE GENOMIC DNA]</scope>
</reference>
<sequence>MFNGKTIESTETCTYGKEDKIESITFHFTDGSNLTVEMFRDELGFSTFDDKSKRTSYIHPNNLVE</sequence>
<keyword evidence="2" id="KW-1185">Reference proteome</keyword>
<protein>
    <submittedName>
        <fullName evidence="1">Uncharacterized protein</fullName>
    </submittedName>
</protein>
<proteinExistence type="predicted"/>
<dbReference type="EMBL" id="MH884508">
    <property type="protein sequence ID" value="AYP68152.1"/>
    <property type="molecule type" value="Genomic_DNA"/>
</dbReference>
<organism evidence="1 2">
    <name type="scientific">Bacillus phage vB_BcoS-136</name>
    <dbReference type="NCBI Taxonomy" id="2419619"/>
    <lineage>
        <taxon>Viruses</taxon>
        <taxon>Duplodnaviria</taxon>
        <taxon>Heunggongvirae</taxon>
        <taxon>Uroviricota</taxon>
        <taxon>Caudoviricetes</taxon>
        <taxon>Heleneionescovirinae</taxon>
        <taxon>Kenyattavirus</taxon>
        <taxon>Kenyattavirus kv136</taxon>
    </lineage>
</organism>